<dbReference type="EMBL" id="BOPG01000062">
    <property type="protein sequence ID" value="GIJ60999.1"/>
    <property type="molecule type" value="Genomic_DNA"/>
</dbReference>
<reference evidence="2" key="1">
    <citation type="submission" date="2021-01" db="EMBL/GenBank/DDBJ databases">
        <title>Whole genome shotgun sequence of Virgisporangium aurantiacum NBRC 16421.</title>
        <authorList>
            <person name="Komaki H."/>
            <person name="Tamura T."/>
        </authorList>
    </citation>
    <scope>NUCLEOTIDE SEQUENCE</scope>
    <source>
        <strain evidence="2">NBRC 16421</strain>
    </source>
</reference>
<feature type="region of interest" description="Disordered" evidence="1">
    <location>
        <begin position="1"/>
        <end position="25"/>
    </location>
</feature>
<proteinExistence type="predicted"/>
<feature type="compositionally biased region" description="Basic and acidic residues" evidence="1">
    <location>
        <begin position="53"/>
        <end position="66"/>
    </location>
</feature>
<keyword evidence="3" id="KW-1185">Reference proteome</keyword>
<sequence>MRASGGLSPNAPAARNASTAARTGDANWRSVRVARVFGGDDEAAGRGVPVGQRRRDVVDRSARDGRRVQLAQPLVDGALPEDLGEFGGQRPCPLASPRERMLHCGRPITRVQNFSLATPTTSQPSLASNTWNGTNDGCAECRVRAGSKPAFRCHVATSVSIDTAVS</sequence>
<evidence type="ECO:0000313" key="2">
    <source>
        <dbReference type="EMBL" id="GIJ60999.1"/>
    </source>
</evidence>
<organism evidence="2 3">
    <name type="scientific">Virgisporangium aurantiacum</name>
    <dbReference type="NCBI Taxonomy" id="175570"/>
    <lineage>
        <taxon>Bacteria</taxon>
        <taxon>Bacillati</taxon>
        <taxon>Actinomycetota</taxon>
        <taxon>Actinomycetes</taxon>
        <taxon>Micromonosporales</taxon>
        <taxon>Micromonosporaceae</taxon>
        <taxon>Virgisporangium</taxon>
    </lineage>
</organism>
<protein>
    <submittedName>
        <fullName evidence="2">Uncharacterized protein</fullName>
    </submittedName>
</protein>
<feature type="compositionally biased region" description="Low complexity" evidence="1">
    <location>
        <begin position="8"/>
        <end position="23"/>
    </location>
</feature>
<evidence type="ECO:0000256" key="1">
    <source>
        <dbReference type="SAM" id="MobiDB-lite"/>
    </source>
</evidence>
<dbReference type="Proteomes" id="UP000612585">
    <property type="component" value="Unassembled WGS sequence"/>
</dbReference>
<evidence type="ECO:0000313" key="3">
    <source>
        <dbReference type="Proteomes" id="UP000612585"/>
    </source>
</evidence>
<dbReference type="AlphaFoldDB" id="A0A8J4E4E9"/>
<accession>A0A8J4E4E9</accession>
<name>A0A8J4E4E9_9ACTN</name>
<comment type="caution">
    <text evidence="2">The sequence shown here is derived from an EMBL/GenBank/DDBJ whole genome shotgun (WGS) entry which is preliminary data.</text>
</comment>
<feature type="region of interest" description="Disordered" evidence="1">
    <location>
        <begin position="41"/>
        <end position="66"/>
    </location>
</feature>
<gene>
    <name evidence="2" type="ORF">Vau01_085150</name>
</gene>